<dbReference type="InterPro" id="IPR003673">
    <property type="entry name" value="CoA-Trfase_fam_III"/>
</dbReference>
<evidence type="ECO:0000313" key="2">
    <source>
        <dbReference type="EMBL" id="MCT9810715.1"/>
    </source>
</evidence>
<dbReference type="RefSeq" id="WP_261499833.1">
    <property type="nucleotide sequence ID" value="NZ_JAODYH010000004.1"/>
</dbReference>
<sequence length="389" mass="42323">MKPIPETSPRRPLSGVRVLDLTSVIMGPVCTQILADYGAEVVKVEPPEGDVMRHAGAKTRPQMGAMFLHANEGKQSLVLDLKTEEGVATLRRMLPAFDVFIHNVRPQAMQRLGLGEAAVRALHPGVVYVELTGYAESGPYAGRAAFDDIIQAQTGLADLFARQSGGAPAYVPTLIADRVTGLTAAHATLAALYRRRETGEGECIRVSMFETMAAFVLADHLGGASFEPPAGSMGYSRLLTPHRRPYRTLDGYISVVVYNDKHWRSFFQATDALAVFEADARFQTAAARADSYDQIYGYLSDVLATRSSDYWLALLDAADIPCCPVNRVEDLLQDPQLRAVGFFDESSASDGHQLRRIAPRYRAPTAQPVTAAPSPQVGQHTDDLLTASF</sequence>
<dbReference type="GO" id="GO:0016740">
    <property type="term" value="F:transferase activity"/>
    <property type="evidence" value="ECO:0007669"/>
    <property type="project" value="UniProtKB-KW"/>
</dbReference>
<gene>
    <name evidence="2" type="ORF">N0K08_08720</name>
</gene>
<keyword evidence="1 2" id="KW-0808">Transferase</keyword>
<name>A0ABT2PJQ2_9BURK</name>
<dbReference type="EMBL" id="JAODYH010000004">
    <property type="protein sequence ID" value="MCT9810715.1"/>
    <property type="molecule type" value="Genomic_DNA"/>
</dbReference>
<reference evidence="2 3" key="1">
    <citation type="submission" date="2022-09" db="EMBL/GenBank/DDBJ databases">
        <title>Draft genome of isolate Be4.</title>
        <authorList>
            <person name="Sanchez-Castro I."/>
            <person name="Martinez-Rodriguez P."/>
            <person name="Descostes M."/>
            <person name="Merroun M."/>
        </authorList>
    </citation>
    <scope>NUCLEOTIDE SEQUENCE [LARGE SCALE GENOMIC DNA]</scope>
    <source>
        <strain evidence="2 3">Be4</strain>
    </source>
</reference>
<accession>A0ABT2PJQ2</accession>
<comment type="caution">
    <text evidence="2">The sequence shown here is derived from an EMBL/GenBank/DDBJ whole genome shotgun (WGS) entry which is preliminary data.</text>
</comment>
<dbReference type="PANTHER" id="PTHR48207:SF4">
    <property type="entry name" value="BLL6097 PROTEIN"/>
    <property type="match status" value="1"/>
</dbReference>
<keyword evidence="3" id="KW-1185">Reference proteome</keyword>
<dbReference type="PANTHER" id="PTHR48207">
    <property type="entry name" value="SUCCINATE--HYDROXYMETHYLGLUTARATE COA-TRANSFERASE"/>
    <property type="match status" value="1"/>
</dbReference>
<dbReference type="Proteomes" id="UP001525968">
    <property type="component" value="Unassembled WGS sequence"/>
</dbReference>
<evidence type="ECO:0000313" key="3">
    <source>
        <dbReference type="Proteomes" id="UP001525968"/>
    </source>
</evidence>
<dbReference type="Pfam" id="PF02515">
    <property type="entry name" value="CoA_transf_3"/>
    <property type="match status" value="1"/>
</dbReference>
<dbReference type="InterPro" id="IPR050483">
    <property type="entry name" value="CoA-transferase_III_domain"/>
</dbReference>
<dbReference type="InterPro" id="IPR023606">
    <property type="entry name" value="CoA-Trfase_III_dom_1_sf"/>
</dbReference>
<dbReference type="Gene3D" id="3.40.50.10540">
    <property type="entry name" value="Crotonobetainyl-coa:carnitine coa-transferase, domain 1"/>
    <property type="match status" value="1"/>
</dbReference>
<dbReference type="SUPFAM" id="SSF89796">
    <property type="entry name" value="CoA-transferase family III (CaiB/BaiF)"/>
    <property type="match status" value="1"/>
</dbReference>
<dbReference type="Gene3D" id="3.30.1540.10">
    <property type="entry name" value="formyl-coa transferase, domain 3"/>
    <property type="match status" value="1"/>
</dbReference>
<organism evidence="2 3">
    <name type="scientific">Acidovorax bellezanensis</name>
    <dbReference type="NCBI Taxonomy" id="2976702"/>
    <lineage>
        <taxon>Bacteria</taxon>
        <taxon>Pseudomonadati</taxon>
        <taxon>Pseudomonadota</taxon>
        <taxon>Betaproteobacteria</taxon>
        <taxon>Burkholderiales</taxon>
        <taxon>Comamonadaceae</taxon>
        <taxon>Acidovorax</taxon>
    </lineage>
</organism>
<proteinExistence type="predicted"/>
<protein>
    <submittedName>
        <fullName evidence="2">CoA transferase</fullName>
    </submittedName>
</protein>
<evidence type="ECO:0000256" key="1">
    <source>
        <dbReference type="ARBA" id="ARBA00022679"/>
    </source>
</evidence>
<dbReference type="InterPro" id="IPR044855">
    <property type="entry name" value="CoA-Trfase_III_dom3_sf"/>
</dbReference>